<proteinExistence type="predicted"/>
<dbReference type="InterPro" id="IPR011008">
    <property type="entry name" value="Dimeric_a/b-barrel"/>
</dbReference>
<dbReference type="eggNOG" id="COG1522">
    <property type="taxonomic scope" value="Bacteria"/>
</dbReference>
<accession>F4QHI2</accession>
<dbReference type="InterPro" id="IPR036388">
    <property type="entry name" value="WH-like_DNA-bd_sf"/>
</dbReference>
<dbReference type="PROSITE" id="PS50956">
    <property type="entry name" value="HTH_ASNC_2"/>
    <property type="match status" value="1"/>
</dbReference>
<protein>
    <submittedName>
        <fullName evidence="5">AsnC family protein</fullName>
    </submittedName>
</protein>
<dbReference type="EMBL" id="GL883077">
    <property type="protein sequence ID" value="EGF92719.1"/>
    <property type="molecule type" value="Genomic_DNA"/>
</dbReference>
<dbReference type="PRINTS" id="PR00033">
    <property type="entry name" value="HTHASNC"/>
</dbReference>
<dbReference type="PANTHER" id="PTHR30154">
    <property type="entry name" value="LEUCINE-RESPONSIVE REGULATORY PROTEIN"/>
    <property type="match status" value="1"/>
</dbReference>
<dbReference type="InterPro" id="IPR019887">
    <property type="entry name" value="Tscrpt_reg_AsnC/Lrp_C"/>
</dbReference>
<gene>
    <name evidence="5" type="ORF">ABI_11560</name>
</gene>
<keyword evidence="2" id="KW-0238">DNA-binding</keyword>
<evidence type="ECO:0000256" key="3">
    <source>
        <dbReference type="ARBA" id="ARBA00023163"/>
    </source>
</evidence>
<dbReference type="SMART" id="SM00344">
    <property type="entry name" value="HTH_ASNC"/>
    <property type="match status" value="1"/>
</dbReference>
<evidence type="ECO:0000256" key="2">
    <source>
        <dbReference type="ARBA" id="ARBA00023125"/>
    </source>
</evidence>
<dbReference type="SUPFAM" id="SSF54909">
    <property type="entry name" value="Dimeric alpha+beta barrel"/>
    <property type="match status" value="1"/>
</dbReference>
<dbReference type="PANTHER" id="PTHR30154:SF34">
    <property type="entry name" value="TRANSCRIPTIONAL REGULATOR AZLB"/>
    <property type="match status" value="1"/>
</dbReference>
<evidence type="ECO:0000259" key="4">
    <source>
        <dbReference type="PROSITE" id="PS50956"/>
    </source>
</evidence>
<dbReference type="AlphaFoldDB" id="F4QHI2"/>
<dbReference type="Gene3D" id="1.10.10.10">
    <property type="entry name" value="Winged helix-like DNA-binding domain superfamily/Winged helix DNA-binding domain"/>
    <property type="match status" value="1"/>
</dbReference>
<evidence type="ECO:0000313" key="5">
    <source>
        <dbReference type="EMBL" id="EGF92719.1"/>
    </source>
</evidence>
<dbReference type="Pfam" id="PF01037">
    <property type="entry name" value="AsnC_trans_reg"/>
    <property type="match status" value="1"/>
</dbReference>
<dbReference type="InterPro" id="IPR000485">
    <property type="entry name" value="AsnC-type_HTH_dom"/>
</dbReference>
<dbReference type="Pfam" id="PF13404">
    <property type="entry name" value="HTH_AsnC-type"/>
    <property type="match status" value="1"/>
</dbReference>
<dbReference type="RefSeq" id="WP_006271900.1">
    <property type="nucleotide sequence ID" value="NZ_GL883077.1"/>
</dbReference>
<dbReference type="GO" id="GO:0043200">
    <property type="term" value="P:response to amino acid"/>
    <property type="evidence" value="ECO:0007669"/>
    <property type="project" value="TreeGrafter"/>
</dbReference>
<keyword evidence="6" id="KW-1185">Reference proteome</keyword>
<dbReference type="OrthoDB" id="9802341at2"/>
<evidence type="ECO:0000256" key="1">
    <source>
        <dbReference type="ARBA" id="ARBA00023015"/>
    </source>
</evidence>
<dbReference type="Gene3D" id="3.30.70.920">
    <property type="match status" value="1"/>
</dbReference>
<keyword evidence="3" id="KW-0804">Transcription</keyword>
<name>F4QHI2_9CAUL</name>
<feature type="domain" description="HTH asnC-type" evidence="4">
    <location>
        <begin position="1"/>
        <end position="63"/>
    </location>
</feature>
<dbReference type="GO" id="GO:0043565">
    <property type="term" value="F:sequence-specific DNA binding"/>
    <property type="evidence" value="ECO:0007669"/>
    <property type="project" value="InterPro"/>
</dbReference>
<dbReference type="Proteomes" id="UP000006512">
    <property type="component" value="Unassembled WGS sequence"/>
</dbReference>
<dbReference type="SUPFAM" id="SSF46785">
    <property type="entry name" value="Winged helix' DNA-binding domain"/>
    <property type="match status" value="1"/>
</dbReference>
<dbReference type="InterPro" id="IPR019888">
    <property type="entry name" value="Tscrpt_reg_AsnC-like"/>
</dbReference>
<dbReference type="STRING" id="715226.ABI_11560"/>
<keyword evidence="1" id="KW-0805">Transcription regulation</keyword>
<dbReference type="GO" id="GO:0005829">
    <property type="term" value="C:cytosol"/>
    <property type="evidence" value="ECO:0007669"/>
    <property type="project" value="TreeGrafter"/>
</dbReference>
<evidence type="ECO:0000313" key="6">
    <source>
        <dbReference type="Proteomes" id="UP000006512"/>
    </source>
</evidence>
<reference evidence="6" key="1">
    <citation type="submission" date="2011-03" db="EMBL/GenBank/DDBJ databases">
        <title>Draft genome sequence of Brevundimonas diminuta.</title>
        <authorList>
            <person name="Brown P.J.B."/>
            <person name="Buechlein A."/>
            <person name="Hemmerich C."/>
            <person name="Brun Y.V."/>
        </authorList>
    </citation>
    <scope>NUCLEOTIDE SEQUENCE [LARGE SCALE GENOMIC DNA]</scope>
    <source>
        <strain evidence="6">C19</strain>
    </source>
</reference>
<dbReference type="HOGENOM" id="CLU_091233_0_1_5"/>
<organism evidence="5 6">
    <name type="scientific">Asticcacaulis biprosthecium C19</name>
    <dbReference type="NCBI Taxonomy" id="715226"/>
    <lineage>
        <taxon>Bacteria</taxon>
        <taxon>Pseudomonadati</taxon>
        <taxon>Pseudomonadota</taxon>
        <taxon>Alphaproteobacteria</taxon>
        <taxon>Caulobacterales</taxon>
        <taxon>Caulobacteraceae</taxon>
        <taxon>Asticcacaulis</taxon>
    </lineage>
</organism>
<sequence>MDDFDRKLLEIVQDDCTLSDSEMGRRVSLSASAVRRRLAAMRRSGVIAAEVAVLGSVAQTGITVITSVAFERETPTVYDDFRNRMKADPHVLQCYSVAGQADFFLVVAASSLEAYEAWGEQVLLSDPAIRRYDSYVAWSTTKFTTRRPVF</sequence>
<dbReference type="InterPro" id="IPR036390">
    <property type="entry name" value="WH_DNA-bd_sf"/>
</dbReference>